<feature type="transmembrane region" description="Helical" evidence="1">
    <location>
        <begin position="42"/>
        <end position="68"/>
    </location>
</feature>
<accession>A0A6C0AWY0</accession>
<proteinExistence type="predicted"/>
<evidence type="ECO:0000256" key="1">
    <source>
        <dbReference type="SAM" id="Phobius"/>
    </source>
</evidence>
<keyword evidence="1" id="KW-0472">Membrane</keyword>
<evidence type="ECO:0000313" key="2">
    <source>
        <dbReference type="EMBL" id="QHS83755.1"/>
    </source>
</evidence>
<dbReference type="AlphaFoldDB" id="A0A6C0AWY0"/>
<keyword evidence="1" id="KW-1133">Transmembrane helix</keyword>
<keyword evidence="1" id="KW-0812">Transmembrane</keyword>
<protein>
    <submittedName>
        <fullName evidence="2">Uncharacterized protein</fullName>
    </submittedName>
</protein>
<dbReference type="EMBL" id="MN738763">
    <property type="protein sequence ID" value="QHS83755.1"/>
    <property type="molecule type" value="Genomic_DNA"/>
</dbReference>
<sequence>MKLCISTGISTFLIVLYCCIGIDFLPEFIDEELMDHPLFRFVVLALMALVFCYDHYIAILIGFSYMLTKFTLLNKNKKGAPVVHAPVSLEETVQEDNPYSSLQETVIENDKQIPDIDLIENNFDNDTVAQTDFTSDVQFKSAQSNIASDIALKTEVRTWDNGYGTQGGYKE</sequence>
<name>A0A6C0AWY0_9ZZZZ</name>
<reference evidence="2" key="1">
    <citation type="journal article" date="2020" name="Nature">
        <title>Giant virus diversity and host interactions through global metagenomics.</title>
        <authorList>
            <person name="Schulz F."/>
            <person name="Roux S."/>
            <person name="Paez-Espino D."/>
            <person name="Jungbluth S."/>
            <person name="Walsh D.A."/>
            <person name="Denef V.J."/>
            <person name="McMahon K.D."/>
            <person name="Konstantinidis K.T."/>
            <person name="Eloe-Fadrosh E.A."/>
            <person name="Kyrpides N.C."/>
            <person name="Woyke T."/>
        </authorList>
    </citation>
    <scope>NUCLEOTIDE SEQUENCE</scope>
    <source>
        <strain evidence="2">GVMAG-S-ERX555961-36</strain>
    </source>
</reference>
<organism evidence="2">
    <name type="scientific">viral metagenome</name>
    <dbReference type="NCBI Taxonomy" id="1070528"/>
    <lineage>
        <taxon>unclassified sequences</taxon>
        <taxon>metagenomes</taxon>
        <taxon>organismal metagenomes</taxon>
    </lineage>
</organism>